<dbReference type="KEGG" id="vnx:VNE69_03027"/>
<proteinExistence type="predicted"/>
<dbReference type="Proteomes" id="UP001334084">
    <property type="component" value="Chromosome 3"/>
</dbReference>
<evidence type="ECO:0000313" key="2">
    <source>
        <dbReference type="Proteomes" id="UP001334084"/>
    </source>
</evidence>
<reference evidence="1" key="1">
    <citation type="journal article" date="2024" name="BMC Genomics">
        <title>Functional annotation of a divergent genome using sequence and structure-based similarity.</title>
        <authorList>
            <person name="Svedberg D."/>
            <person name="Winiger R.R."/>
            <person name="Berg A."/>
            <person name="Sharma H."/>
            <person name="Tellgren-Roth C."/>
            <person name="Debrunner-Vossbrinck B.A."/>
            <person name="Vossbrinck C.R."/>
            <person name="Barandun J."/>
        </authorList>
    </citation>
    <scope>NUCLEOTIDE SEQUENCE</scope>
    <source>
        <strain evidence="1">Illinois isolate</strain>
    </source>
</reference>
<protein>
    <submittedName>
        <fullName evidence="1">Uncharacterized protein</fullName>
    </submittedName>
</protein>
<dbReference type="EMBL" id="CP142728">
    <property type="protein sequence ID" value="WUR02806.1"/>
    <property type="molecule type" value="Genomic_DNA"/>
</dbReference>
<dbReference type="RefSeq" id="XP_065328951.1">
    <property type="nucleotide sequence ID" value="XM_065472879.1"/>
</dbReference>
<evidence type="ECO:0000313" key="1">
    <source>
        <dbReference type="EMBL" id="WUR02806.1"/>
    </source>
</evidence>
<dbReference type="AlphaFoldDB" id="A0AAX4JA84"/>
<sequence length="302" mass="36226">MDLFDEINKNRLRYNFPSKEYKSIMLKNKSSLLYHLELNTCKFYLLNSKKYLKKNLKLSTDSLYSEYIHTISCCDINKLLILRSKLEHYDSFIKEIDNLLTNQNFDINKIKSIYKWNDIEITFSTKKKQADYINKCYKVEDKKYNNQIVMFITKLENKIRSVKKLLKKDNSRVKCIRKKFENVKKVTEMFLNFLNENYVESEYLNNLRNEVENILKIDDVSSFSVNLFVFDDVSSEIVSMRDIKSKKEVKEDLILYLKGLFEINNDQLENVPFIPDFYDIAYDYIKYPETNINELLKNITIN</sequence>
<gene>
    <name evidence="1" type="ORF">VNE69_03027</name>
</gene>
<dbReference type="GeneID" id="90540623"/>
<accession>A0AAX4JA84</accession>
<name>A0AAX4JA84_9MICR</name>
<keyword evidence="2" id="KW-1185">Reference proteome</keyword>
<organism evidence="1 2">
    <name type="scientific">Vairimorpha necatrix</name>
    <dbReference type="NCBI Taxonomy" id="6039"/>
    <lineage>
        <taxon>Eukaryota</taxon>
        <taxon>Fungi</taxon>
        <taxon>Fungi incertae sedis</taxon>
        <taxon>Microsporidia</taxon>
        <taxon>Nosematidae</taxon>
        <taxon>Vairimorpha</taxon>
    </lineage>
</organism>